<evidence type="ECO:0000313" key="2">
    <source>
        <dbReference type="Proteomes" id="UP000037035"/>
    </source>
</evidence>
<dbReference type="AlphaFoldDB" id="A0A0L6UZN7"/>
<keyword evidence="2" id="KW-1185">Reference proteome</keyword>
<dbReference type="VEuPathDB" id="FungiDB:VP01_3157g2"/>
<sequence length="93" mass="10911">MWLHLFNKAHMHKYIWWLYARIILHNMLSSLCDAWTNWMSHFSRLCYGLFEANSAAEPDGDPATLINAEAFHTKINSTCIKMNYDHGTLPIRI</sequence>
<proteinExistence type="predicted"/>
<gene>
    <name evidence="1" type="ORF">VP01_3157g2</name>
</gene>
<dbReference type="EMBL" id="LAVV01008121">
    <property type="protein sequence ID" value="KNZ53717.1"/>
    <property type="molecule type" value="Genomic_DNA"/>
</dbReference>
<evidence type="ECO:0000313" key="1">
    <source>
        <dbReference type="EMBL" id="KNZ53717.1"/>
    </source>
</evidence>
<organism evidence="1 2">
    <name type="scientific">Puccinia sorghi</name>
    <dbReference type="NCBI Taxonomy" id="27349"/>
    <lineage>
        <taxon>Eukaryota</taxon>
        <taxon>Fungi</taxon>
        <taxon>Dikarya</taxon>
        <taxon>Basidiomycota</taxon>
        <taxon>Pucciniomycotina</taxon>
        <taxon>Pucciniomycetes</taxon>
        <taxon>Pucciniales</taxon>
        <taxon>Pucciniaceae</taxon>
        <taxon>Puccinia</taxon>
    </lineage>
</organism>
<name>A0A0L6UZN7_9BASI</name>
<reference evidence="1 2" key="1">
    <citation type="submission" date="2015-08" db="EMBL/GenBank/DDBJ databases">
        <title>Next Generation Sequencing and Analysis of the Genome of Puccinia sorghi L Schw, the Causal Agent of Maize Common Rust.</title>
        <authorList>
            <person name="Rochi L."/>
            <person name="Burguener G."/>
            <person name="Darino M."/>
            <person name="Turjanski A."/>
            <person name="Kreff E."/>
            <person name="Dieguez M.J."/>
            <person name="Sacco F."/>
        </authorList>
    </citation>
    <scope>NUCLEOTIDE SEQUENCE [LARGE SCALE GENOMIC DNA]</scope>
    <source>
        <strain evidence="1 2">RO10H11247</strain>
    </source>
</reference>
<accession>A0A0L6UZN7</accession>
<comment type="caution">
    <text evidence="1">The sequence shown here is derived from an EMBL/GenBank/DDBJ whole genome shotgun (WGS) entry which is preliminary data.</text>
</comment>
<dbReference type="Proteomes" id="UP000037035">
    <property type="component" value="Unassembled WGS sequence"/>
</dbReference>
<protein>
    <submittedName>
        <fullName evidence="1">Uncharacterized protein</fullName>
    </submittedName>
</protein>